<dbReference type="EMBL" id="MN739027">
    <property type="protein sequence ID" value="QHT35830.1"/>
    <property type="molecule type" value="Genomic_DNA"/>
</dbReference>
<keyword evidence="1" id="KW-0472">Membrane</keyword>
<dbReference type="InterPro" id="IPR000326">
    <property type="entry name" value="PAP2/HPO"/>
</dbReference>
<dbReference type="PANTHER" id="PTHR14969">
    <property type="entry name" value="SPHINGOSINE-1-PHOSPHATE PHOSPHOHYDROLASE"/>
    <property type="match status" value="1"/>
</dbReference>
<dbReference type="Pfam" id="PF01569">
    <property type="entry name" value="PAP2"/>
    <property type="match status" value="1"/>
</dbReference>
<evidence type="ECO:0000313" key="3">
    <source>
        <dbReference type="EMBL" id="QHT35830.1"/>
    </source>
</evidence>
<feature type="transmembrane region" description="Helical" evidence="1">
    <location>
        <begin position="131"/>
        <end position="153"/>
    </location>
</feature>
<dbReference type="InterPro" id="IPR036938">
    <property type="entry name" value="PAP2/HPO_sf"/>
</dbReference>
<feature type="transmembrane region" description="Helical" evidence="1">
    <location>
        <begin position="35"/>
        <end position="56"/>
    </location>
</feature>
<dbReference type="PANTHER" id="PTHR14969:SF13">
    <property type="entry name" value="AT30094P"/>
    <property type="match status" value="1"/>
</dbReference>
<feature type="transmembrane region" description="Helical" evidence="1">
    <location>
        <begin position="12"/>
        <end position="29"/>
    </location>
</feature>
<evidence type="ECO:0000256" key="1">
    <source>
        <dbReference type="SAM" id="Phobius"/>
    </source>
</evidence>
<protein>
    <recommendedName>
        <fullName evidence="2">Phosphatidic acid phosphatase type 2/haloperoxidase domain-containing protein</fullName>
    </recommendedName>
</protein>
<organism evidence="3">
    <name type="scientific">viral metagenome</name>
    <dbReference type="NCBI Taxonomy" id="1070528"/>
    <lineage>
        <taxon>unclassified sequences</taxon>
        <taxon>metagenomes</taxon>
        <taxon>organismal metagenomes</taxon>
    </lineage>
</organism>
<evidence type="ECO:0000259" key="2">
    <source>
        <dbReference type="Pfam" id="PF01569"/>
    </source>
</evidence>
<proteinExistence type="predicted"/>
<sequence length="173" mass="19863">MQKIGVAAIDYLGYFGPQILFFVAIYLLIKWPLYLAFYLIGFATNVLVNITLKGFFKQPRPSEDRKIFNISVNNGKRFGWDVYGMPSGHSQGVGFSTAFIFCVTQNPYLLFGFILISVNTIVQRIRYKNHTAMQTVIGFSLGLCWGILFYMLGKKFIRGKMNKKEDDNAFFQF</sequence>
<dbReference type="Gene3D" id="1.20.144.10">
    <property type="entry name" value="Phosphatidic acid phosphatase type 2/haloperoxidase"/>
    <property type="match status" value="1"/>
</dbReference>
<accession>A0A6C0F7F1</accession>
<dbReference type="SUPFAM" id="SSF48317">
    <property type="entry name" value="Acid phosphatase/Vanadium-dependent haloperoxidase"/>
    <property type="match status" value="1"/>
</dbReference>
<feature type="domain" description="Phosphatidic acid phosphatase type 2/haloperoxidase" evidence="2">
    <location>
        <begin position="36"/>
        <end position="155"/>
    </location>
</feature>
<name>A0A6C0F7F1_9ZZZZ</name>
<dbReference type="GO" id="GO:0042392">
    <property type="term" value="F:sphingosine-1-phosphate phosphatase activity"/>
    <property type="evidence" value="ECO:0007669"/>
    <property type="project" value="TreeGrafter"/>
</dbReference>
<dbReference type="AlphaFoldDB" id="A0A6C0F7F1"/>
<keyword evidence="1" id="KW-0812">Transmembrane</keyword>
<keyword evidence="1" id="KW-1133">Transmembrane helix</keyword>
<reference evidence="3" key="1">
    <citation type="journal article" date="2020" name="Nature">
        <title>Giant virus diversity and host interactions through global metagenomics.</title>
        <authorList>
            <person name="Schulz F."/>
            <person name="Roux S."/>
            <person name="Paez-Espino D."/>
            <person name="Jungbluth S."/>
            <person name="Walsh D.A."/>
            <person name="Denef V.J."/>
            <person name="McMahon K.D."/>
            <person name="Konstantinidis K.T."/>
            <person name="Eloe-Fadrosh E.A."/>
            <person name="Kyrpides N.C."/>
            <person name="Woyke T."/>
        </authorList>
    </citation>
    <scope>NUCLEOTIDE SEQUENCE</scope>
    <source>
        <strain evidence="3">GVMAG-M-3300009182-46</strain>
    </source>
</reference>